<protein>
    <submittedName>
        <fullName evidence="4">Protein PFC0760c-like</fullName>
    </submittedName>
</protein>
<feature type="compositionally biased region" description="Acidic residues" evidence="1">
    <location>
        <begin position="330"/>
        <end position="357"/>
    </location>
</feature>
<feature type="signal peptide" evidence="2">
    <location>
        <begin position="1"/>
        <end position="19"/>
    </location>
</feature>
<organism evidence="3 4">
    <name type="scientific">Spodoptera frugiperda</name>
    <name type="common">Fall armyworm</name>
    <dbReference type="NCBI Taxonomy" id="7108"/>
    <lineage>
        <taxon>Eukaryota</taxon>
        <taxon>Metazoa</taxon>
        <taxon>Ecdysozoa</taxon>
        <taxon>Arthropoda</taxon>
        <taxon>Hexapoda</taxon>
        <taxon>Insecta</taxon>
        <taxon>Pterygota</taxon>
        <taxon>Neoptera</taxon>
        <taxon>Endopterygota</taxon>
        <taxon>Lepidoptera</taxon>
        <taxon>Glossata</taxon>
        <taxon>Ditrysia</taxon>
        <taxon>Noctuoidea</taxon>
        <taxon>Noctuidae</taxon>
        <taxon>Amphipyrinae</taxon>
        <taxon>Spodoptera</taxon>
    </lineage>
</organism>
<accession>A0A9R0DRZ6</accession>
<keyword evidence="2" id="KW-0732">Signal</keyword>
<proteinExistence type="predicted"/>
<feature type="chain" id="PRO_5040337247" evidence="2">
    <location>
        <begin position="20"/>
        <end position="521"/>
    </location>
</feature>
<evidence type="ECO:0000313" key="3">
    <source>
        <dbReference type="Proteomes" id="UP000829999"/>
    </source>
</evidence>
<evidence type="ECO:0000313" key="4">
    <source>
        <dbReference type="RefSeq" id="XP_050552089.1"/>
    </source>
</evidence>
<keyword evidence="3" id="KW-1185">Reference proteome</keyword>
<dbReference type="AlphaFoldDB" id="A0A9R0DRZ6"/>
<gene>
    <name evidence="4" type="primary">LOC126911085</name>
</gene>
<dbReference type="Proteomes" id="UP000829999">
    <property type="component" value="Chromosome 10"/>
</dbReference>
<feature type="region of interest" description="Disordered" evidence="1">
    <location>
        <begin position="329"/>
        <end position="358"/>
    </location>
</feature>
<reference evidence="4" key="1">
    <citation type="submission" date="2025-08" db="UniProtKB">
        <authorList>
            <consortium name="RefSeq"/>
        </authorList>
    </citation>
    <scope>IDENTIFICATION</scope>
    <source>
        <tissue evidence="4">Whole larval tissue</tissue>
    </source>
</reference>
<sequence>MASEISCFVLFCVILFANGGPVFKDLTRSEGQYKLKALMQTLNKLGNYNVKLSHHEDRPGNHHEDVAQISYRGQTKGRYNNNEEKSIYADTNKGLNEWKPKKSKELPARKDGLYDFLYHILTKLQRSGDENGEENNGSKKDCLKKVGKCTDLDWPPSNKTKVRTFDDNTQEIAEFLNELEKELGLTGINDIKNKVDYANNYNNKNRDSGDASNDNNERNNANYNQHLRCIGDKCSRRTDDVNYNNEDRYKNILRCTGASCSRSRLQHANNDAYEIDLLRCIGDRCSKFNSDDRDAIDSLRCMRDRCLSDDISESLRCVGNRCGRNRNIDSESDADSGSDSNDADDEDDEYTDDDDDARMDPNVALAIAELGLNNLRCSRNLCTYTDDSNSLRCIGNRCARERDEDTNSDEVNVIELDGLRCIDNRCDRDRENEDDSRNTVRCSEDRCDRDRVEGEGDSSYSNAIVTEDELLGHVDTLITNVLAKNLRANSLLEDEDVQMLLKERKKIMKEVRKIVSQIHHE</sequence>
<dbReference type="RefSeq" id="XP_050552089.1">
    <property type="nucleotide sequence ID" value="XM_050696132.1"/>
</dbReference>
<dbReference type="GeneID" id="126911085"/>
<evidence type="ECO:0000256" key="2">
    <source>
        <dbReference type="SAM" id="SignalP"/>
    </source>
</evidence>
<evidence type="ECO:0000256" key="1">
    <source>
        <dbReference type="SAM" id="MobiDB-lite"/>
    </source>
</evidence>
<dbReference type="OrthoDB" id="7493076at2759"/>
<name>A0A9R0DRZ6_SPOFR</name>